<dbReference type="FunFam" id="3.30.2350.10:FF:000006">
    <property type="entry name" value="Pseudouridine synthase"/>
    <property type="match status" value="1"/>
</dbReference>
<gene>
    <name evidence="9" type="ORF">GZ22_06480</name>
    <name evidence="10" type="ORF">SAMN04489762_0962</name>
</gene>
<dbReference type="PANTHER" id="PTHR21600">
    <property type="entry name" value="MITOCHONDRIAL RNA PSEUDOURIDINE SYNTHASE"/>
    <property type="match status" value="1"/>
</dbReference>
<accession>A0AAX2ECV8</accession>
<dbReference type="GO" id="GO:0000455">
    <property type="term" value="P:enzyme-directed rRNA pseudouridine synthesis"/>
    <property type="evidence" value="ECO:0007669"/>
    <property type="project" value="TreeGrafter"/>
</dbReference>
<evidence type="ECO:0000313" key="9">
    <source>
        <dbReference type="EMBL" id="AIF66302.1"/>
    </source>
</evidence>
<evidence type="ECO:0000313" key="10">
    <source>
        <dbReference type="EMBL" id="SEM76108.1"/>
    </source>
</evidence>
<reference evidence="9 11" key="1">
    <citation type="submission" date="2014-07" db="EMBL/GenBank/DDBJ databases">
        <title>Complete genome sequence of a moderately halophilic bacterium Terribacillus aidingensis MP602, isolated from Cryptomeria fortunei in Tianmu mountain in China.</title>
        <authorList>
            <person name="Wang Y."/>
            <person name="Lu P."/>
            <person name="Zhang L."/>
        </authorList>
    </citation>
    <scope>NUCLEOTIDE SEQUENCE [LARGE SCALE GENOMIC DNA]</scope>
    <source>
        <strain evidence="9 11">MP602</strain>
    </source>
</reference>
<dbReference type="Gene3D" id="3.30.2350.10">
    <property type="entry name" value="Pseudouridine synthase"/>
    <property type="match status" value="1"/>
</dbReference>
<dbReference type="AlphaFoldDB" id="A0A075LK14"/>
<keyword evidence="4 7" id="KW-0413">Isomerase</keyword>
<dbReference type="EC" id="5.4.99.-" evidence="7"/>
<dbReference type="CDD" id="cd02869">
    <property type="entry name" value="PseudoU_synth_RluA_like"/>
    <property type="match status" value="1"/>
</dbReference>
<evidence type="ECO:0000256" key="6">
    <source>
        <dbReference type="PROSITE-ProRule" id="PRU00182"/>
    </source>
</evidence>
<dbReference type="InterPro" id="IPR036986">
    <property type="entry name" value="S4_RNA-bd_sf"/>
</dbReference>
<name>A0A075LK14_9BACI</name>
<dbReference type="EMBL" id="CP008876">
    <property type="protein sequence ID" value="AIF66302.1"/>
    <property type="molecule type" value="Genomic_DNA"/>
</dbReference>
<dbReference type="InterPro" id="IPR050188">
    <property type="entry name" value="RluA_PseudoU_synthase"/>
</dbReference>
<evidence type="ECO:0000256" key="2">
    <source>
        <dbReference type="ARBA" id="ARBA00010876"/>
    </source>
</evidence>
<comment type="catalytic activity">
    <reaction evidence="1 7">
        <text>a uridine in RNA = a pseudouridine in RNA</text>
        <dbReference type="Rhea" id="RHEA:48348"/>
        <dbReference type="Rhea" id="RHEA-COMP:12068"/>
        <dbReference type="Rhea" id="RHEA-COMP:12069"/>
        <dbReference type="ChEBI" id="CHEBI:65314"/>
        <dbReference type="ChEBI" id="CHEBI:65315"/>
    </reaction>
</comment>
<dbReference type="SMART" id="SM00363">
    <property type="entry name" value="S4"/>
    <property type="match status" value="1"/>
</dbReference>
<evidence type="ECO:0000256" key="5">
    <source>
        <dbReference type="PIRSR" id="PIRSR606225-1"/>
    </source>
</evidence>
<dbReference type="InterPro" id="IPR006225">
    <property type="entry name" value="PsdUridine_synth_RluC/D"/>
</dbReference>
<evidence type="ECO:0000259" key="8">
    <source>
        <dbReference type="SMART" id="SM00363"/>
    </source>
</evidence>
<dbReference type="PANTHER" id="PTHR21600:SF44">
    <property type="entry name" value="RIBOSOMAL LARGE SUBUNIT PSEUDOURIDINE SYNTHASE D"/>
    <property type="match status" value="1"/>
</dbReference>
<dbReference type="Pfam" id="PF00849">
    <property type="entry name" value="PseudoU_synth_2"/>
    <property type="match status" value="1"/>
</dbReference>
<dbReference type="PROSITE" id="PS01129">
    <property type="entry name" value="PSI_RLU"/>
    <property type="match status" value="1"/>
</dbReference>
<organism evidence="9 11">
    <name type="scientific">Terribacillus saccharophilus</name>
    <dbReference type="NCBI Taxonomy" id="361277"/>
    <lineage>
        <taxon>Bacteria</taxon>
        <taxon>Bacillati</taxon>
        <taxon>Bacillota</taxon>
        <taxon>Bacilli</taxon>
        <taxon>Bacillales</taxon>
        <taxon>Bacillaceae</taxon>
        <taxon>Terribacillus</taxon>
    </lineage>
</organism>
<dbReference type="OrthoDB" id="9807829at2"/>
<protein>
    <recommendedName>
        <fullName evidence="7">Pseudouridine synthase</fullName>
        <ecNumber evidence="7">5.4.99.-</ecNumber>
    </recommendedName>
</protein>
<dbReference type="GO" id="GO:0003723">
    <property type="term" value="F:RNA binding"/>
    <property type="evidence" value="ECO:0007669"/>
    <property type="project" value="UniProtKB-KW"/>
</dbReference>
<dbReference type="SUPFAM" id="SSF55174">
    <property type="entry name" value="Alpha-L RNA-binding motif"/>
    <property type="match status" value="1"/>
</dbReference>
<evidence type="ECO:0000313" key="11">
    <source>
        <dbReference type="Proteomes" id="UP000027980"/>
    </source>
</evidence>
<dbReference type="Proteomes" id="UP000027980">
    <property type="component" value="Chromosome"/>
</dbReference>
<dbReference type="Pfam" id="PF01479">
    <property type="entry name" value="S4"/>
    <property type="match status" value="1"/>
</dbReference>
<feature type="active site" evidence="5">
    <location>
        <position position="138"/>
    </location>
</feature>
<keyword evidence="3 6" id="KW-0694">RNA-binding</keyword>
<comment type="function">
    <text evidence="7">Responsible for synthesis of pseudouridine from uracil.</text>
</comment>
<dbReference type="InterPro" id="IPR020103">
    <property type="entry name" value="PsdUridine_synth_cat_dom_sf"/>
</dbReference>
<dbReference type="NCBIfam" id="TIGR00005">
    <property type="entry name" value="rluA_subfam"/>
    <property type="match status" value="1"/>
</dbReference>
<evidence type="ECO:0000256" key="3">
    <source>
        <dbReference type="ARBA" id="ARBA00022884"/>
    </source>
</evidence>
<sequence length="303" mass="34317">MSKLEHTVAAEQAGLRIDKLLSDIQEDVSRSQAQSWIKEDLVTVNGTKVKNKYTMQEGDVIEWSIPEPEEMKIEAENIPLEIIYEDADIAVVNKPRGMVVHPSNGHQSGTMVHALLYHLKDLSGINGTMRPGIVHRIDKDTSGLLVVAKHDKAHQKLTDMLKEHDIERKYRAIVHGVIDHEFGTIEAPIGRDKNDRQKMAVVENGKPAVTHFEVLERFEEFTYLECKLETGRTHQIRVHMQYIGYPLAGDPKYGPRRTLDIDGQALHAAVLGFNHPITGEWMHFEAPVPAVFQEELDKLKFNA</sequence>
<dbReference type="InterPro" id="IPR002942">
    <property type="entry name" value="S4_RNA-bd"/>
</dbReference>
<accession>A0A075LK14</accession>
<feature type="domain" description="RNA-binding S4" evidence="8">
    <location>
        <begin position="15"/>
        <end position="79"/>
    </location>
</feature>
<dbReference type="GO" id="GO:0120159">
    <property type="term" value="F:rRNA pseudouridine synthase activity"/>
    <property type="evidence" value="ECO:0007669"/>
    <property type="project" value="UniProtKB-ARBA"/>
</dbReference>
<evidence type="ECO:0000256" key="7">
    <source>
        <dbReference type="RuleBase" id="RU362028"/>
    </source>
</evidence>
<dbReference type="GeneID" id="34221304"/>
<evidence type="ECO:0000256" key="4">
    <source>
        <dbReference type="ARBA" id="ARBA00023235"/>
    </source>
</evidence>
<dbReference type="RefSeq" id="WP_038560003.1">
    <property type="nucleotide sequence ID" value="NZ_CP008876.1"/>
</dbReference>
<dbReference type="Proteomes" id="UP000199735">
    <property type="component" value="Unassembled WGS sequence"/>
</dbReference>
<dbReference type="CDD" id="cd00165">
    <property type="entry name" value="S4"/>
    <property type="match status" value="1"/>
</dbReference>
<dbReference type="EMBL" id="FOCD01000001">
    <property type="protein sequence ID" value="SEM76108.1"/>
    <property type="molecule type" value="Genomic_DNA"/>
</dbReference>
<dbReference type="PROSITE" id="PS50889">
    <property type="entry name" value="S4"/>
    <property type="match status" value="1"/>
</dbReference>
<dbReference type="HOGENOM" id="CLU_016902_4_4_9"/>
<dbReference type="InterPro" id="IPR006224">
    <property type="entry name" value="PsdUridine_synth_RluA-like_CS"/>
</dbReference>
<dbReference type="KEGG" id="tap:GZ22_06480"/>
<dbReference type="SUPFAM" id="SSF55120">
    <property type="entry name" value="Pseudouridine synthase"/>
    <property type="match status" value="1"/>
</dbReference>
<reference evidence="10 12" key="2">
    <citation type="submission" date="2016-10" db="EMBL/GenBank/DDBJ databases">
        <authorList>
            <person name="Varghese N."/>
            <person name="Submissions S."/>
        </authorList>
    </citation>
    <scope>NUCLEOTIDE SEQUENCE [LARGE SCALE GENOMIC DNA]</scope>
    <source>
        <strain evidence="10 12">DSM 21619</strain>
    </source>
</reference>
<comment type="similarity">
    <text evidence="2 7">Belongs to the pseudouridine synthase RluA family.</text>
</comment>
<dbReference type="Gene3D" id="3.10.290.10">
    <property type="entry name" value="RNA-binding S4 domain"/>
    <property type="match status" value="1"/>
</dbReference>
<evidence type="ECO:0000256" key="1">
    <source>
        <dbReference type="ARBA" id="ARBA00000073"/>
    </source>
</evidence>
<evidence type="ECO:0000313" key="12">
    <source>
        <dbReference type="Proteomes" id="UP000199735"/>
    </source>
</evidence>
<dbReference type="InterPro" id="IPR006145">
    <property type="entry name" value="PsdUridine_synth_RsuA/RluA"/>
</dbReference>
<proteinExistence type="inferred from homology"/>